<gene>
    <name evidence="3" type="ORF">JAAARDRAFT_57546</name>
</gene>
<keyword evidence="2" id="KW-0812">Transmembrane</keyword>
<proteinExistence type="predicted"/>
<keyword evidence="4" id="KW-1185">Reference proteome</keyword>
<feature type="transmembrane region" description="Helical" evidence="2">
    <location>
        <begin position="25"/>
        <end position="44"/>
    </location>
</feature>
<feature type="region of interest" description="Disordered" evidence="1">
    <location>
        <begin position="1"/>
        <end position="23"/>
    </location>
</feature>
<reference evidence="4" key="1">
    <citation type="journal article" date="2014" name="Proc. Natl. Acad. Sci. U.S.A.">
        <title>Extensive sampling of basidiomycete genomes demonstrates inadequacy of the white-rot/brown-rot paradigm for wood decay fungi.</title>
        <authorList>
            <person name="Riley R."/>
            <person name="Salamov A.A."/>
            <person name="Brown D.W."/>
            <person name="Nagy L.G."/>
            <person name="Floudas D."/>
            <person name="Held B.W."/>
            <person name="Levasseur A."/>
            <person name="Lombard V."/>
            <person name="Morin E."/>
            <person name="Otillar R."/>
            <person name="Lindquist E.A."/>
            <person name="Sun H."/>
            <person name="LaButti K.M."/>
            <person name="Schmutz J."/>
            <person name="Jabbour D."/>
            <person name="Luo H."/>
            <person name="Baker S.E."/>
            <person name="Pisabarro A.G."/>
            <person name="Walton J.D."/>
            <person name="Blanchette R.A."/>
            <person name="Henrissat B."/>
            <person name="Martin F."/>
            <person name="Cullen D."/>
            <person name="Hibbett D.S."/>
            <person name="Grigoriev I.V."/>
        </authorList>
    </citation>
    <scope>NUCLEOTIDE SEQUENCE [LARGE SCALE GENOMIC DNA]</scope>
    <source>
        <strain evidence="4">MUCL 33604</strain>
    </source>
</reference>
<evidence type="ECO:0000256" key="2">
    <source>
        <dbReference type="SAM" id="Phobius"/>
    </source>
</evidence>
<accession>A0A067Q587</accession>
<dbReference type="InParanoid" id="A0A067Q587"/>
<dbReference type="Proteomes" id="UP000027265">
    <property type="component" value="Unassembled WGS sequence"/>
</dbReference>
<protein>
    <submittedName>
        <fullName evidence="3">Uncharacterized protein</fullName>
    </submittedName>
</protein>
<evidence type="ECO:0000256" key="1">
    <source>
        <dbReference type="SAM" id="MobiDB-lite"/>
    </source>
</evidence>
<evidence type="ECO:0000313" key="3">
    <source>
        <dbReference type="EMBL" id="KDQ58652.1"/>
    </source>
</evidence>
<dbReference type="HOGENOM" id="CLU_180205_0_0_1"/>
<keyword evidence="2" id="KW-1133">Transmembrane helix</keyword>
<sequence length="95" mass="10306">MSTAGPGTRPPGQPFGRGGMGGRRTLFGGVALVTVGFAMFYYGLQKDHERKERKDPASGAQIPTWEYRIQQVQSPQDKPAENPLTVRSSDVKGKA</sequence>
<evidence type="ECO:0000313" key="4">
    <source>
        <dbReference type="Proteomes" id="UP000027265"/>
    </source>
</evidence>
<keyword evidence="2" id="KW-0472">Membrane</keyword>
<dbReference type="EMBL" id="KL197717">
    <property type="protein sequence ID" value="KDQ58652.1"/>
    <property type="molecule type" value="Genomic_DNA"/>
</dbReference>
<feature type="region of interest" description="Disordered" evidence="1">
    <location>
        <begin position="72"/>
        <end position="95"/>
    </location>
</feature>
<dbReference type="AlphaFoldDB" id="A0A067Q587"/>
<name>A0A067Q587_9AGAM</name>
<organism evidence="3 4">
    <name type="scientific">Jaapia argillacea MUCL 33604</name>
    <dbReference type="NCBI Taxonomy" id="933084"/>
    <lineage>
        <taxon>Eukaryota</taxon>
        <taxon>Fungi</taxon>
        <taxon>Dikarya</taxon>
        <taxon>Basidiomycota</taxon>
        <taxon>Agaricomycotina</taxon>
        <taxon>Agaricomycetes</taxon>
        <taxon>Agaricomycetidae</taxon>
        <taxon>Jaapiales</taxon>
        <taxon>Jaapiaceae</taxon>
        <taxon>Jaapia</taxon>
    </lineage>
</organism>
<dbReference type="OrthoDB" id="2850836at2759"/>